<feature type="transmembrane region" description="Helical" evidence="1">
    <location>
        <begin position="145"/>
        <end position="163"/>
    </location>
</feature>
<protein>
    <submittedName>
        <fullName evidence="3">Acyltransferase</fullName>
        <ecNumber evidence="3">2.3.1.-</ecNumber>
    </submittedName>
</protein>
<sequence length="425" mass="45232">MTTRAAPAAVDLSRRDLTLDLARVVCVLFVIVVHLVQVGIGPGPDGGLVASRPAEEQPWFNAATWVGQIMPLFFVVGGFAAATGWRSWTTKGGDAAGFIRTRTLRLAQPALPLFLFFAIVLGVATAAGLPPQLVADAAIGAGSPLWFLAAYLLCQAAVPFLAACHAHRPVLTLAVLAAGVVLVDAARFSIGIPEIGLLNLLFVWPLVQQLGFWYADGWFDRRHPLVLVGIAAACYAALWPLTAIGPYSASMLGNLNPPTVPLVVLGVAQACILRLLKPLLTRLMSLRPMQGVVFVLGSRLMTIYLWHLPVMLALTGLSLLIPGAAPTPASAEWWWSRPVLFVAVLGVLLALSLAIAKWEALGTLGPTPHPIVVGLAWVCAFLPPFAVMEWFLDLPIAAVGALLLGVAVLLLRRRPSPDRSVRSKA</sequence>
<feature type="transmembrane region" description="Helical" evidence="1">
    <location>
        <begin position="368"/>
        <end position="388"/>
    </location>
</feature>
<evidence type="ECO:0000256" key="1">
    <source>
        <dbReference type="SAM" id="Phobius"/>
    </source>
</evidence>
<dbReference type="RefSeq" id="WP_311859436.1">
    <property type="nucleotide sequence ID" value="NZ_JAUZVT010000001.1"/>
</dbReference>
<feature type="transmembrane region" description="Helical" evidence="1">
    <location>
        <begin position="196"/>
        <end position="214"/>
    </location>
</feature>
<feature type="transmembrane region" description="Helical" evidence="1">
    <location>
        <begin position="333"/>
        <end position="356"/>
    </location>
</feature>
<feature type="transmembrane region" description="Helical" evidence="1">
    <location>
        <begin position="259"/>
        <end position="280"/>
    </location>
</feature>
<feature type="transmembrane region" description="Helical" evidence="1">
    <location>
        <begin position="106"/>
        <end position="125"/>
    </location>
</feature>
<feature type="domain" description="Acyltransferase 3" evidence="2">
    <location>
        <begin position="19"/>
        <end position="356"/>
    </location>
</feature>
<dbReference type="Proteomes" id="UP001262835">
    <property type="component" value="Unassembled WGS sequence"/>
</dbReference>
<dbReference type="EC" id="2.3.1.-" evidence="3"/>
<keyword evidence="1" id="KW-0472">Membrane</keyword>
<evidence type="ECO:0000313" key="4">
    <source>
        <dbReference type="Proteomes" id="UP001262835"/>
    </source>
</evidence>
<feature type="transmembrane region" description="Helical" evidence="1">
    <location>
        <begin position="394"/>
        <end position="412"/>
    </location>
</feature>
<dbReference type="Pfam" id="PF01757">
    <property type="entry name" value="Acyl_transf_3"/>
    <property type="match status" value="1"/>
</dbReference>
<evidence type="ECO:0000259" key="2">
    <source>
        <dbReference type="Pfam" id="PF01757"/>
    </source>
</evidence>
<evidence type="ECO:0000313" key="3">
    <source>
        <dbReference type="EMBL" id="MDT3330269.1"/>
    </source>
</evidence>
<accession>A0ABU3GL46</accession>
<dbReference type="EMBL" id="JAUZVT010000001">
    <property type="protein sequence ID" value="MDT3330269.1"/>
    <property type="molecule type" value="Genomic_DNA"/>
</dbReference>
<organism evidence="3 4">
    <name type="scientific">Microbacterium aquilitoris</name>
    <dbReference type="NCBI Taxonomy" id="3067307"/>
    <lineage>
        <taxon>Bacteria</taxon>
        <taxon>Bacillati</taxon>
        <taxon>Actinomycetota</taxon>
        <taxon>Actinomycetes</taxon>
        <taxon>Micrococcales</taxon>
        <taxon>Microbacteriaceae</taxon>
        <taxon>Microbacterium</taxon>
    </lineage>
</organism>
<feature type="transmembrane region" description="Helical" evidence="1">
    <location>
        <begin position="21"/>
        <end position="42"/>
    </location>
</feature>
<reference evidence="3 4" key="1">
    <citation type="submission" date="2023-08" db="EMBL/GenBank/DDBJ databases">
        <title>Microbacterium aquilitoris sp. nov. and Microbacterium gwkjibeachense sp. nov., isolated from beach.</title>
        <authorList>
            <person name="Lee S.D."/>
            <person name="Yang H."/>
            <person name="Kim I."/>
        </authorList>
    </citation>
    <scope>NUCLEOTIDE SEQUENCE [LARGE SCALE GENOMIC DNA]</scope>
    <source>
        <strain evidence="3 4">KSW-18</strain>
    </source>
</reference>
<keyword evidence="4" id="KW-1185">Reference proteome</keyword>
<keyword evidence="3" id="KW-0808">Transferase</keyword>
<dbReference type="GO" id="GO:0016746">
    <property type="term" value="F:acyltransferase activity"/>
    <property type="evidence" value="ECO:0007669"/>
    <property type="project" value="UniProtKB-KW"/>
</dbReference>
<feature type="transmembrane region" description="Helical" evidence="1">
    <location>
        <begin position="226"/>
        <end position="247"/>
    </location>
</feature>
<dbReference type="InterPro" id="IPR002656">
    <property type="entry name" value="Acyl_transf_3_dom"/>
</dbReference>
<proteinExistence type="predicted"/>
<feature type="transmembrane region" description="Helical" evidence="1">
    <location>
        <begin position="301"/>
        <end position="321"/>
    </location>
</feature>
<comment type="caution">
    <text evidence="3">The sequence shown here is derived from an EMBL/GenBank/DDBJ whole genome shotgun (WGS) entry which is preliminary data.</text>
</comment>
<feature type="transmembrane region" description="Helical" evidence="1">
    <location>
        <begin position="170"/>
        <end position="190"/>
    </location>
</feature>
<keyword evidence="3" id="KW-0012">Acyltransferase</keyword>
<name>A0ABU3GL46_9MICO</name>
<gene>
    <name evidence="3" type="ORF">Q9S78_06275</name>
</gene>
<keyword evidence="1" id="KW-0812">Transmembrane</keyword>
<keyword evidence="1" id="KW-1133">Transmembrane helix</keyword>
<feature type="transmembrane region" description="Helical" evidence="1">
    <location>
        <begin position="62"/>
        <end position="85"/>
    </location>
</feature>